<reference evidence="1" key="1">
    <citation type="journal article" date="2019" name="bioRxiv">
        <title>The Genome of the Zebra Mussel, Dreissena polymorpha: A Resource for Invasive Species Research.</title>
        <authorList>
            <person name="McCartney M.A."/>
            <person name="Auch B."/>
            <person name="Kono T."/>
            <person name="Mallez S."/>
            <person name="Zhang Y."/>
            <person name="Obille A."/>
            <person name="Becker A."/>
            <person name="Abrahante J.E."/>
            <person name="Garbe J."/>
            <person name="Badalamenti J.P."/>
            <person name="Herman A."/>
            <person name="Mangelson H."/>
            <person name="Liachko I."/>
            <person name="Sullivan S."/>
            <person name="Sone E.D."/>
            <person name="Koren S."/>
            <person name="Silverstein K.A.T."/>
            <person name="Beckman K.B."/>
            <person name="Gohl D.M."/>
        </authorList>
    </citation>
    <scope>NUCLEOTIDE SEQUENCE</scope>
    <source>
        <strain evidence="1">Duluth1</strain>
        <tissue evidence="1">Whole animal</tissue>
    </source>
</reference>
<name>A0A9D4FEW1_DREPO</name>
<dbReference type="AlphaFoldDB" id="A0A9D4FEW1"/>
<accession>A0A9D4FEW1</accession>
<protein>
    <submittedName>
        <fullName evidence="1">Uncharacterized protein</fullName>
    </submittedName>
</protein>
<gene>
    <name evidence="1" type="ORF">DPMN_151051</name>
</gene>
<dbReference type="EMBL" id="JAIWYP010000007">
    <property type="protein sequence ID" value="KAH3797470.1"/>
    <property type="molecule type" value="Genomic_DNA"/>
</dbReference>
<reference evidence="1" key="2">
    <citation type="submission" date="2020-11" db="EMBL/GenBank/DDBJ databases">
        <authorList>
            <person name="McCartney M.A."/>
            <person name="Auch B."/>
            <person name="Kono T."/>
            <person name="Mallez S."/>
            <person name="Becker A."/>
            <person name="Gohl D.M."/>
            <person name="Silverstein K.A.T."/>
            <person name="Koren S."/>
            <person name="Bechman K.B."/>
            <person name="Herman A."/>
            <person name="Abrahante J.E."/>
            <person name="Garbe J."/>
        </authorList>
    </citation>
    <scope>NUCLEOTIDE SEQUENCE</scope>
    <source>
        <strain evidence="1">Duluth1</strain>
        <tissue evidence="1">Whole animal</tissue>
    </source>
</reference>
<dbReference type="Proteomes" id="UP000828390">
    <property type="component" value="Unassembled WGS sequence"/>
</dbReference>
<evidence type="ECO:0000313" key="2">
    <source>
        <dbReference type="Proteomes" id="UP000828390"/>
    </source>
</evidence>
<evidence type="ECO:0000313" key="1">
    <source>
        <dbReference type="EMBL" id="KAH3797470.1"/>
    </source>
</evidence>
<sequence>MLHRNTLLPLITLNTGVLDPNRTSGASIIRLSVLEYDFEEETIVRQQRKRRKPPWMTKATC</sequence>
<proteinExistence type="predicted"/>
<keyword evidence="2" id="KW-1185">Reference proteome</keyword>
<comment type="caution">
    <text evidence="1">The sequence shown here is derived from an EMBL/GenBank/DDBJ whole genome shotgun (WGS) entry which is preliminary data.</text>
</comment>
<organism evidence="1 2">
    <name type="scientific">Dreissena polymorpha</name>
    <name type="common">Zebra mussel</name>
    <name type="synonym">Mytilus polymorpha</name>
    <dbReference type="NCBI Taxonomy" id="45954"/>
    <lineage>
        <taxon>Eukaryota</taxon>
        <taxon>Metazoa</taxon>
        <taxon>Spiralia</taxon>
        <taxon>Lophotrochozoa</taxon>
        <taxon>Mollusca</taxon>
        <taxon>Bivalvia</taxon>
        <taxon>Autobranchia</taxon>
        <taxon>Heteroconchia</taxon>
        <taxon>Euheterodonta</taxon>
        <taxon>Imparidentia</taxon>
        <taxon>Neoheterodontei</taxon>
        <taxon>Myida</taxon>
        <taxon>Dreissenoidea</taxon>
        <taxon>Dreissenidae</taxon>
        <taxon>Dreissena</taxon>
    </lineage>
</organism>